<evidence type="ECO:0000313" key="2">
    <source>
        <dbReference type="EMBL" id="GAA5109827.1"/>
    </source>
</evidence>
<comment type="caution">
    <text evidence="2">The sequence shown here is derived from an EMBL/GenBank/DDBJ whole genome shotgun (WGS) entry which is preliminary data.</text>
</comment>
<dbReference type="InterPro" id="IPR005583">
    <property type="entry name" value="YaaA"/>
</dbReference>
<dbReference type="PANTHER" id="PTHR30283:SF4">
    <property type="entry name" value="PEROXIDE STRESS RESISTANCE PROTEIN YAAA"/>
    <property type="match status" value="1"/>
</dbReference>
<dbReference type="NCBIfam" id="NF002542">
    <property type="entry name" value="PRK02101.1-3"/>
    <property type="match status" value="1"/>
</dbReference>
<proteinExistence type="inferred from homology"/>
<evidence type="ECO:0000313" key="3">
    <source>
        <dbReference type="Proteomes" id="UP001500171"/>
    </source>
</evidence>
<evidence type="ECO:0000256" key="1">
    <source>
        <dbReference type="HAMAP-Rule" id="MF_00652"/>
    </source>
</evidence>
<dbReference type="RefSeq" id="WP_345490158.1">
    <property type="nucleotide sequence ID" value="NZ_BAABHY010000001.1"/>
</dbReference>
<dbReference type="Proteomes" id="UP001500171">
    <property type="component" value="Unassembled WGS sequence"/>
</dbReference>
<protein>
    <recommendedName>
        <fullName evidence="1">UPF0246 protein GCM10023211_13580</fullName>
    </recommendedName>
</protein>
<dbReference type="Pfam" id="PF03883">
    <property type="entry name" value="H2O2_YaaD"/>
    <property type="match status" value="1"/>
</dbReference>
<organism evidence="2 3">
    <name type="scientific">Orbus sasakiae</name>
    <dbReference type="NCBI Taxonomy" id="1078475"/>
    <lineage>
        <taxon>Bacteria</taxon>
        <taxon>Pseudomonadati</taxon>
        <taxon>Pseudomonadota</taxon>
        <taxon>Gammaproteobacteria</taxon>
        <taxon>Orbales</taxon>
        <taxon>Orbaceae</taxon>
        <taxon>Orbus</taxon>
    </lineage>
</organism>
<keyword evidence="3" id="KW-1185">Reference proteome</keyword>
<name>A0ABP9N4W5_9GAMM</name>
<sequence length="268" mass="30835">MITVISPAKTLDYDTPVNDAKFTQPELMNYSQTLIKSCKSLNANAIADLMKISPKLAELNYERFQNWQPNFTTQNARQAILAFKGDVYEGLHVEDFSEADFSFAQNHLRILSGLYGLLKPLDLMQPYRLEMGIKLKNGTNSNLYQFWGDIITQQLNQQLASEKHPTLVNLASNEYFKSIKPKQLKANIITPVFLDESKGQYKVISFYAKKARGLMSRYLIKNQLQQANDMLSFDLAAYQFDKSLSDEHQWVFKRSEKQAEHDKQQSKA</sequence>
<accession>A0ABP9N4W5</accession>
<gene>
    <name evidence="2" type="primary">yaaA</name>
    <name evidence="2" type="ORF">GCM10023211_13580</name>
</gene>
<dbReference type="EMBL" id="BAABHY010000001">
    <property type="protein sequence ID" value="GAA5109827.1"/>
    <property type="molecule type" value="Genomic_DNA"/>
</dbReference>
<reference evidence="3" key="1">
    <citation type="journal article" date="2019" name="Int. J. Syst. Evol. Microbiol.">
        <title>The Global Catalogue of Microorganisms (GCM) 10K type strain sequencing project: providing services to taxonomists for standard genome sequencing and annotation.</title>
        <authorList>
            <consortium name="The Broad Institute Genomics Platform"/>
            <consortium name="The Broad Institute Genome Sequencing Center for Infectious Disease"/>
            <person name="Wu L."/>
            <person name="Ma J."/>
        </authorList>
    </citation>
    <scope>NUCLEOTIDE SEQUENCE [LARGE SCALE GENOMIC DNA]</scope>
    <source>
        <strain evidence="3">JCM 18050</strain>
    </source>
</reference>
<dbReference type="NCBIfam" id="NF002541">
    <property type="entry name" value="PRK02101.1-1"/>
    <property type="match status" value="1"/>
</dbReference>
<dbReference type="HAMAP" id="MF_00652">
    <property type="entry name" value="UPF0246"/>
    <property type="match status" value="1"/>
</dbReference>
<comment type="similarity">
    <text evidence="1">Belongs to the UPF0246 family.</text>
</comment>
<dbReference type="PANTHER" id="PTHR30283">
    <property type="entry name" value="PEROXIDE STRESS RESPONSE PROTEIN YAAA"/>
    <property type="match status" value="1"/>
</dbReference>